<dbReference type="PANTHER" id="PTHR34002:SF9">
    <property type="entry name" value="XYLOGLUCAN-SPECIFIC ENDO-BETA-1,4-GLUCANASE A"/>
    <property type="match status" value="1"/>
</dbReference>
<dbReference type="RefSeq" id="WP_344988600.1">
    <property type="nucleotide sequence ID" value="NZ_BAAAXV010000002.1"/>
</dbReference>
<dbReference type="Pfam" id="PF01670">
    <property type="entry name" value="Glyco_hydro_12"/>
    <property type="match status" value="1"/>
</dbReference>
<keyword evidence="2" id="KW-0624">Polysaccharide degradation</keyword>
<comment type="caution">
    <text evidence="3">The sequence shown here is derived from an EMBL/GenBank/DDBJ whole genome shotgun (WGS) entry which is preliminary data.</text>
</comment>
<accession>A0ABV5SFL3</accession>
<keyword evidence="2" id="KW-0378">Hydrolase</keyword>
<keyword evidence="4" id="KW-1185">Reference proteome</keyword>
<evidence type="ECO:0008006" key="5">
    <source>
        <dbReference type="Google" id="ProtNLM"/>
    </source>
</evidence>
<keyword evidence="2" id="KW-0119">Carbohydrate metabolism</keyword>
<dbReference type="SUPFAM" id="SSF49899">
    <property type="entry name" value="Concanavalin A-like lectins/glucanases"/>
    <property type="match status" value="1"/>
</dbReference>
<evidence type="ECO:0000256" key="1">
    <source>
        <dbReference type="ARBA" id="ARBA00005519"/>
    </source>
</evidence>
<evidence type="ECO:0000313" key="3">
    <source>
        <dbReference type="EMBL" id="MFB9629769.1"/>
    </source>
</evidence>
<protein>
    <recommendedName>
        <fullName evidence="5">Glycosyl hydrolase family 12</fullName>
    </recommendedName>
</protein>
<name>A0ABV5SFL3_9ACTN</name>
<gene>
    <name evidence="3" type="ORF">ACFFSA_42425</name>
</gene>
<dbReference type="EMBL" id="JBHMBW010000064">
    <property type="protein sequence ID" value="MFB9629769.1"/>
    <property type="molecule type" value="Genomic_DNA"/>
</dbReference>
<dbReference type="Gene3D" id="2.60.120.180">
    <property type="match status" value="1"/>
</dbReference>
<organism evidence="3 4">
    <name type="scientific">Nonomuraea helvata</name>
    <dbReference type="NCBI Taxonomy" id="37484"/>
    <lineage>
        <taxon>Bacteria</taxon>
        <taxon>Bacillati</taxon>
        <taxon>Actinomycetota</taxon>
        <taxon>Actinomycetes</taxon>
        <taxon>Streptosporangiales</taxon>
        <taxon>Streptosporangiaceae</taxon>
        <taxon>Nonomuraea</taxon>
    </lineage>
</organism>
<dbReference type="PANTHER" id="PTHR34002">
    <property type="entry name" value="BLR1656 PROTEIN"/>
    <property type="match status" value="1"/>
</dbReference>
<comment type="similarity">
    <text evidence="1 2">Belongs to the glycosyl hydrolase 12 (cellulase H) family.</text>
</comment>
<keyword evidence="2" id="KW-0326">Glycosidase</keyword>
<dbReference type="Proteomes" id="UP001589532">
    <property type="component" value="Unassembled WGS sequence"/>
</dbReference>
<reference evidence="3 4" key="1">
    <citation type="submission" date="2024-09" db="EMBL/GenBank/DDBJ databases">
        <authorList>
            <person name="Sun Q."/>
            <person name="Mori K."/>
        </authorList>
    </citation>
    <scope>NUCLEOTIDE SEQUENCE [LARGE SCALE GENOMIC DNA]</scope>
    <source>
        <strain evidence="3 4">JCM 3143</strain>
    </source>
</reference>
<dbReference type="InterPro" id="IPR013319">
    <property type="entry name" value="GH11/12"/>
</dbReference>
<dbReference type="NCBIfam" id="NF004860">
    <property type="entry name" value="PRK06215.1"/>
    <property type="match status" value="1"/>
</dbReference>
<dbReference type="InterPro" id="IPR002594">
    <property type="entry name" value="GH12"/>
</dbReference>
<evidence type="ECO:0000313" key="4">
    <source>
        <dbReference type="Proteomes" id="UP001589532"/>
    </source>
</evidence>
<evidence type="ECO:0000256" key="2">
    <source>
        <dbReference type="RuleBase" id="RU361163"/>
    </source>
</evidence>
<proteinExistence type="inferred from homology"/>
<dbReference type="InterPro" id="IPR013320">
    <property type="entry name" value="ConA-like_dom_sf"/>
</dbReference>
<sequence length="269" mass="29608">MPAYGDHTSRRNRSRPRRHLVEALRRPRFDRLTTAEREIMLRTLRLFVSASMLVALIGALAQPAQAAVWSSTDQWGTWTNGGYTLYNNIWGSGAGPQTIWANSYSNWGVWANHPNTGGVKSYPNATKNVNRRLSALGSATSSFNVTVPNGGAYTSAYDIWCDGHTYEIMLWMNKYGPVGPIGSRQTSASVGGHSWDVYRGSNGSNQVFSFVRQGNVNAGTVDIKAILNWLRSRNWFGDVTLGDVQFGYEITSSSGGMDFRTNSFSVSAS</sequence>